<evidence type="ECO:0000313" key="2">
    <source>
        <dbReference type="EMBL" id="KGN98982.1"/>
    </source>
</evidence>
<gene>
    <name evidence="2" type="ORF">HQ36_00395</name>
</gene>
<keyword evidence="1" id="KW-1133">Transmembrane helix</keyword>
<dbReference type="OrthoDB" id="9802842at2"/>
<dbReference type="eggNOG" id="ENOG502Z7RU">
    <property type="taxonomic scope" value="Bacteria"/>
</dbReference>
<name>A0A0A2G980_9PORP</name>
<dbReference type="Proteomes" id="UP000030134">
    <property type="component" value="Unassembled WGS sequence"/>
</dbReference>
<protein>
    <submittedName>
        <fullName evidence="2">Fumarate reductase</fullName>
    </submittedName>
</protein>
<evidence type="ECO:0000256" key="1">
    <source>
        <dbReference type="SAM" id="Phobius"/>
    </source>
</evidence>
<dbReference type="InterPro" id="IPR034804">
    <property type="entry name" value="SQR/QFR_C/D"/>
</dbReference>
<dbReference type="GO" id="GO:0016020">
    <property type="term" value="C:membrane"/>
    <property type="evidence" value="ECO:0007669"/>
    <property type="project" value="InterPro"/>
</dbReference>
<dbReference type="InterPro" id="IPR011138">
    <property type="entry name" value="Cytochrome_b-558"/>
</dbReference>
<keyword evidence="1" id="KW-0812">Transmembrane</keyword>
<keyword evidence="1" id="KW-0472">Membrane</keyword>
<feature type="transmembrane region" description="Helical" evidence="1">
    <location>
        <begin position="161"/>
        <end position="181"/>
    </location>
</feature>
<keyword evidence="3" id="KW-1185">Reference proteome</keyword>
<feature type="transmembrane region" description="Helical" evidence="1">
    <location>
        <begin position="51"/>
        <end position="78"/>
    </location>
</feature>
<dbReference type="SUPFAM" id="SSF81343">
    <property type="entry name" value="Fumarate reductase respiratory complex transmembrane subunits"/>
    <property type="match status" value="1"/>
</dbReference>
<feature type="transmembrane region" description="Helical" evidence="1">
    <location>
        <begin position="12"/>
        <end position="31"/>
    </location>
</feature>
<dbReference type="STRING" id="266762.HQ36_00395"/>
<comment type="caution">
    <text evidence="2">The sequence shown here is derived from an EMBL/GenBank/DDBJ whole genome shotgun (WGS) entry which is preliminary data.</text>
</comment>
<sequence>MWLRNSSVGRKVVMSVTGLSLILFLTFHMSMNLAAIFSPEGYNAICAFLGANWYALVASLGLAFLTVVHIIYAFWLTVQNRKARGSDRYGVVSRPKGVAWASQNMLLLGVIVVLGIALHLFHFWAKMQLAELMHVHDLGIEGVSGPTDGAGLIAYTFKNPIYVILYLVWFFALWLHINHGFWSAFQTLGWNNLKWQNRIRTISTIFSTIIMLGFTVVVVVYYLASLGLFPHLNVLN</sequence>
<evidence type="ECO:0000313" key="3">
    <source>
        <dbReference type="Proteomes" id="UP000030134"/>
    </source>
</evidence>
<dbReference type="CDD" id="cd03498">
    <property type="entry name" value="SQR_TypeB_2_TM"/>
    <property type="match status" value="1"/>
</dbReference>
<feature type="transmembrane region" description="Helical" evidence="1">
    <location>
        <begin position="105"/>
        <end position="125"/>
    </location>
</feature>
<reference evidence="2 3" key="1">
    <citation type="submission" date="2014-08" db="EMBL/GenBank/DDBJ databases">
        <title>Porphyromonas gingivicanis strain:COT-022_OH1391 Genome sequencing.</title>
        <authorList>
            <person name="Wallis C."/>
            <person name="Deusch O."/>
            <person name="O'Flynn C."/>
            <person name="Davis I."/>
            <person name="Jospin G."/>
            <person name="Darling A.E."/>
            <person name="Coil D.A."/>
            <person name="Alexiev A."/>
            <person name="Horsfall A."/>
            <person name="Kirkwood N."/>
            <person name="Harris S."/>
            <person name="Eisen J.A."/>
        </authorList>
    </citation>
    <scope>NUCLEOTIDE SEQUENCE [LARGE SCALE GENOMIC DNA]</scope>
    <source>
        <strain evidence="3">COT-022 OH1391</strain>
    </source>
</reference>
<proteinExistence type="predicted"/>
<dbReference type="NCBIfam" id="TIGR02046">
    <property type="entry name" value="sdhC_b558_fam"/>
    <property type="match status" value="1"/>
</dbReference>
<dbReference type="AlphaFoldDB" id="A0A0A2G980"/>
<dbReference type="Gene3D" id="1.20.1300.10">
    <property type="entry name" value="Fumarate reductase/succinate dehydrogenase, transmembrane subunit"/>
    <property type="match status" value="1"/>
</dbReference>
<dbReference type="EMBL" id="JQZW01000002">
    <property type="protein sequence ID" value="KGN98982.1"/>
    <property type="molecule type" value="Genomic_DNA"/>
</dbReference>
<dbReference type="RefSeq" id="WP_036882598.1">
    <property type="nucleotide sequence ID" value="NZ_JQZW01000002.1"/>
</dbReference>
<accession>A0A0A2G980</accession>
<organism evidence="2 3">
    <name type="scientific">Porphyromonas gingivicanis</name>
    <dbReference type="NCBI Taxonomy" id="266762"/>
    <lineage>
        <taxon>Bacteria</taxon>
        <taxon>Pseudomonadati</taxon>
        <taxon>Bacteroidota</taxon>
        <taxon>Bacteroidia</taxon>
        <taxon>Bacteroidales</taxon>
        <taxon>Porphyromonadaceae</taxon>
        <taxon>Porphyromonas</taxon>
    </lineage>
</organism>
<feature type="transmembrane region" description="Helical" evidence="1">
    <location>
        <begin position="202"/>
        <end position="224"/>
    </location>
</feature>